<dbReference type="STRING" id="1234409.C683_0259"/>
<keyword evidence="3" id="KW-1185">Reference proteome</keyword>
<proteinExistence type="predicted"/>
<organism evidence="2 3">
    <name type="scientific">Catellicoccus marimammalium M35/04/3</name>
    <dbReference type="NCBI Taxonomy" id="1234409"/>
    <lineage>
        <taxon>Bacteria</taxon>
        <taxon>Bacillati</taxon>
        <taxon>Bacillota</taxon>
        <taxon>Bacilli</taxon>
        <taxon>Lactobacillales</taxon>
        <taxon>Enterococcaceae</taxon>
        <taxon>Catellicoccus</taxon>
    </lineage>
</organism>
<gene>
    <name evidence="2" type="ORF">C683_0259</name>
</gene>
<keyword evidence="1" id="KW-0472">Membrane</keyword>
<dbReference type="RefSeq" id="WP_009488533.1">
    <property type="nucleotide sequence ID" value="NZ_AMYT01000008.1"/>
</dbReference>
<name>K8Z9R3_9ENTE</name>
<evidence type="ECO:0000313" key="2">
    <source>
        <dbReference type="EMBL" id="EKU27794.1"/>
    </source>
</evidence>
<accession>K8Z9R3</accession>
<feature type="transmembrane region" description="Helical" evidence="1">
    <location>
        <begin position="25"/>
        <end position="45"/>
    </location>
</feature>
<dbReference type="AlphaFoldDB" id="K8Z9R3"/>
<evidence type="ECO:0000313" key="3">
    <source>
        <dbReference type="Proteomes" id="UP000016057"/>
    </source>
</evidence>
<dbReference type="EMBL" id="AMYT01000008">
    <property type="protein sequence ID" value="EKU27794.1"/>
    <property type="molecule type" value="Genomic_DNA"/>
</dbReference>
<protein>
    <submittedName>
        <fullName evidence="2">Uncharacterized protein</fullName>
    </submittedName>
</protein>
<evidence type="ECO:0000256" key="1">
    <source>
        <dbReference type="SAM" id="Phobius"/>
    </source>
</evidence>
<keyword evidence="1" id="KW-0812">Transmembrane</keyword>
<sequence>MTDSKAEIEARPEETPIKNKKKRSLGTVLIVVLTIVILFASFYVFQRNIISVVQSKENHFFHILYQAKHYDKDDEVAILNDDKEGILATIIAMPKEKVKEKKVLLLLEGQNKVPKNQCVLQYSYHGKTYYRLIPQEEILGKKLI</sequence>
<reference evidence="2 3" key="1">
    <citation type="journal article" date="2013" name="Genome Announc.">
        <title>Draft Genome Sequence of Catellicoccus marimammalium, a Novel Species Commonly Found in Gull Feces.</title>
        <authorList>
            <person name="Weigand M.R."/>
            <person name="Ryu H."/>
            <person name="Bozcek L."/>
            <person name="Konstantinidis K.T."/>
            <person name="Santo Domingo J.W."/>
        </authorList>
    </citation>
    <scope>NUCLEOTIDE SEQUENCE [LARGE SCALE GENOMIC DNA]</scope>
    <source>
        <strain evidence="2 3">M35/04/3</strain>
    </source>
</reference>
<dbReference type="Proteomes" id="UP000016057">
    <property type="component" value="Unassembled WGS sequence"/>
</dbReference>
<keyword evidence="1" id="KW-1133">Transmembrane helix</keyword>
<comment type="caution">
    <text evidence="2">The sequence shown here is derived from an EMBL/GenBank/DDBJ whole genome shotgun (WGS) entry which is preliminary data.</text>
</comment>